<dbReference type="RefSeq" id="WP_145090326.1">
    <property type="nucleotide sequence ID" value="NZ_CP036274.1"/>
</dbReference>
<proteinExistence type="predicted"/>
<dbReference type="InterPro" id="IPR005467">
    <property type="entry name" value="His_kinase_dom"/>
</dbReference>
<feature type="region of interest" description="Disordered" evidence="7">
    <location>
        <begin position="1"/>
        <end position="24"/>
    </location>
</feature>
<dbReference type="SMART" id="SM00448">
    <property type="entry name" value="REC"/>
    <property type="match status" value="1"/>
</dbReference>
<feature type="domain" description="PAS" evidence="10">
    <location>
        <begin position="286"/>
        <end position="334"/>
    </location>
</feature>
<dbReference type="SMART" id="SM00091">
    <property type="entry name" value="PAS"/>
    <property type="match status" value="2"/>
</dbReference>
<evidence type="ECO:0000256" key="6">
    <source>
        <dbReference type="PROSITE-ProRule" id="PRU00169"/>
    </source>
</evidence>
<evidence type="ECO:0000256" key="4">
    <source>
        <dbReference type="ARBA" id="ARBA00022679"/>
    </source>
</evidence>
<evidence type="ECO:0000259" key="8">
    <source>
        <dbReference type="PROSITE" id="PS50109"/>
    </source>
</evidence>
<dbReference type="Pfam" id="PF08448">
    <property type="entry name" value="PAS_4"/>
    <property type="match status" value="2"/>
</dbReference>
<dbReference type="GO" id="GO:0009927">
    <property type="term" value="F:histidine phosphotransfer kinase activity"/>
    <property type="evidence" value="ECO:0007669"/>
    <property type="project" value="TreeGrafter"/>
</dbReference>
<feature type="domain" description="PAS" evidence="10">
    <location>
        <begin position="150"/>
        <end position="223"/>
    </location>
</feature>
<evidence type="ECO:0000256" key="3">
    <source>
        <dbReference type="ARBA" id="ARBA00022553"/>
    </source>
</evidence>
<dbReference type="PROSITE" id="PS50112">
    <property type="entry name" value="PAS"/>
    <property type="match status" value="2"/>
</dbReference>
<evidence type="ECO:0000256" key="2">
    <source>
        <dbReference type="ARBA" id="ARBA00012438"/>
    </source>
</evidence>
<dbReference type="CDD" id="cd00130">
    <property type="entry name" value="PAS"/>
    <property type="match status" value="2"/>
</dbReference>
<dbReference type="InterPro" id="IPR011006">
    <property type="entry name" value="CheY-like_superfamily"/>
</dbReference>
<comment type="catalytic activity">
    <reaction evidence="1">
        <text>ATP + protein L-histidine = ADP + protein N-phospho-L-histidine.</text>
        <dbReference type="EC" id="2.7.13.3"/>
    </reaction>
</comment>
<keyword evidence="4 12" id="KW-0808">Transferase</keyword>
<dbReference type="OrthoDB" id="3272385at2"/>
<dbReference type="Gene3D" id="1.10.287.130">
    <property type="match status" value="1"/>
</dbReference>
<dbReference type="Gene3D" id="2.10.70.100">
    <property type="match status" value="1"/>
</dbReference>
<protein>
    <recommendedName>
        <fullName evidence="2">histidine kinase</fullName>
        <ecNumber evidence="2">2.7.13.3</ecNumber>
    </recommendedName>
</protein>
<dbReference type="CDD" id="cd16922">
    <property type="entry name" value="HATPase_EvgS-ArcB-TorS-like"/>
    <property type="match status" value="1"/>
</dbReference>
<accession>A0A517YDT3</accession>
<evidence type="ECO:0000313" key="13">
    <source>
        <dbReference type="Proteomes" id="UP000315017"/>
    </source>
</evidence>
<dbReference type="InterPro" id="IPR000700">
    <property type="entry name" value="PAS-assoc_C"/>
</dbReference>
<dbReference type="InterPro" id="IPR036097">
    <property type="entry name" value="HisK_dim/P_sf"/>
</dbReference>
<dbReference type="PROSITE" id="PS50110">
    <property type="entry name" value="RESPONSE_REGULATORY"/>
    <property type="match status" value="1"/>
</dbReference>
<feature type="domain" description="PAC" evidence="11">
    <location>
        <begin position="226"/>
        <end position="278"/>
    </location>
</feature>
<dbReference type="CDD" id="cd00082">
    <property type="entry name" value="HisKA"/>
    <property type="match status" value="1"/>
</dbReference>
<dbReference type="SUPFAM" id="SSF55874">
    <property type="entry name" value="ATPase domain of HSP90 chaperone/DNA topoisomerase II/histidine kinase"/>
    <property type="match status" value="1"/>
</dbReference>
<feature type="domain" description="PAC" evidence="11">
    <location>
        <begin position="360"/>
        <end position="411"/>
    </location>
</feature>
<gene>
    <name evidence="12" type="primary">luxQ_10</name>
    <name evidence="12" type="ORF">ETAA8_33920</name>
</gene>
<dbReference type="GO" id="GO:0000155">
    <property type="term" value="F:phosphorelay sensor kinase activity"/>
    <property type="evidence" value="ECO:0007669"/>
    <property type="project" value="InterPro"/>
</dbReference>
<dbReference type="AlphaFoldDB" id="A0A517YDT3"/>
<dbReference type="InterPro" id="IPR036890">
    <property type="entry name" value="HATPase_C_sf"/>
</dbReference>
<dbReference type="InterPro" id="IPR003661">
    <property type="entry name" value="HisK_dim/P_dom"/>
</dbReference>
<dbReference type="SMART" id="SM00388">
    <property type="entry name" value="HisKA"/>
    <property type="match status" value="1"/>
</dbReference>
<evidence type="ECO:0000259" key="9">
    <source>
        <dbReference type="PROSITE" id="PS50110"/>
    </source>
</evidence>
<dbReference type="Gene3D" id="3.40.50.2300">
    <property type="match status" value="1"/>
</dbReference>
<name>A0A517YDT3_9BACT</name>
<reference evidence="12 13" key="1">
    <citation type="submission" date="2019-02" db="EMBL/GenBank/DDBJ databases">
        <title>Deep-cultivation of Planctomycetes and their phenomic and genomic characterization uncovers novel biology.</title>
        <authorList>
            <person name="Wiegand S."/>
            <person name="Jogler M."/>
            <person name="Boedeker C."/>
            <person name="Pinto D."/>
            <person name="Vollmers J."/>
            <person name="Rivas-Marin E."/>
            <person name="Kohn T."/>
            <person name="Peeters S.H."/>
            <person name="Heuer A."/>
            <person name="Rast P."/>
            <person name="Oberbeckmann S."/>
            <person name="Bunk B."/>
            <person name="Jeske O."/>
            <person name="Meyerdierks A."/>
            <person name="Storesund J.E."/>
            <person name="Kallscheuer N."/>
            <person name="Luecker S."/>
            <person name="Lage O.M."/>
            <person name="Pohl T."/>
            <person name="Merkel B.J."/>
            <person name="Hornburger P."/>
            <person name="Mueller R.-W."/>
            <person name="Bruemmer F."/>
            <person name="Labrenz M."/>
            <person name="Spormann A.M."/>
            <person name="Op den Camp H."/>
            <person name="Overmann J."/>
            <person name="Amann R."/>
            <person name="Jetten M.S.M."/>
            <person name="Mascher T."/>
            <person name="Medema M.H."/>
            <person name="Devos D.P."/>
            <person name="Kaster A.-K."/>
            <person name="Ovreas L."/>
            <person name="Rohde M."/>
            <person name="Galperin M.Y."/>
            <person name="Jogler C."/>
        </authorList>
    </citation>
    <scope>NUCLEOTIDE SEQUENCE [LARGE SCALE GENOMIC DNA]</scope>
    <source>
        <strain evidence="12 13">ETA_A8</strain>
    </source>
</reference>
<dbReference type="Gene3D" id="3.30.565.10">
    <property type="entry name" value="Histidine kinase-like ATPase, C-terminal domain"/>
    <property type="match status" value="1"/>
</dbReference>
<dbReference type="PRINTS" id="PR00344">
    <property type="entry name" value="BCTRLSENSOR"/>
</dbReference>
<dbReference type="PANTHER" id="PTHR43047">
    <property type="entry name" value="TWO-COMPONENT HISTIDINE PROTEIN KINASE"/>
    <property type="match status" value="1"/>
</dbReference>
<dbReference type="CDD" id="cd17580">
    <property type="entry name" value="REC_2_DhkD-like"/>
    <property type="match status" value="1"/>
</dbReference>
<dbReference type="Proteomes" id="UP000315017">
    <property type="component" value="Chromosome"/>
</dbReference>
<dbReference type="Pfam" id="PF02518">
    <property type="entry name" value="HATPase_c"/>
    <property type="match status" value="1"/>
</dbReference>
<dbReference type="Pfam" id="PF00512">
    <property type="entry name" value="HisKA"/>
    <property type="match status" value="1"/>
</dbReference>
<dbReference type="SUPFAM" id="SSF55785">
    <property type="entry name" value="PYP-like sensor domain (PAS domain)"/>
    <property type="match status" value="3"/>
</dbReference>
<evidence type="ECO:0000256" key="7">
    <source>
        <dbReference type="SAM" id="MobiDB-lite"/>
    </source>
</evidence>
<dbReference type="InterPro" id="IPR013656">
    <property type="entry name" value="PAS_4"/>
</dbReference>
<evidence type="ECO:0000313" key="12">
    <source>
        <dbReference type="EMBL" id="QDU28292.1"/>
    </source>
</evidence>
<evidence type="ECO:0000259" key="10">
    <source>
        <dbReference type="PROSITE" id="PS50112"/>
    </source>
</evidence>
<feature type="domain" description="Histidine kinase" evidence="8">
    <location>
        <begin position="422"/>
        <end position="639"/>
    </location>
</feature>
<dbReference type="SUPFAM" id="SSF47384">
    <property type="entry name" value="Homodimeric domain of signal transducing histidine kinase"/>
    <property type="match status" value="1"/>
</dbReference>
<dbReference type="KEGG" id="aagg:ETAA8_33920"/>
<dbReference type="SMART" id="SM00086">
    <property type="entry name" value="PAC"/>
    <property type="match status" value="2"/>
</dbReference>
<keyword evidence="3 6" id="KW-0597">Phosphoprotein</keyword>
<feature type="domain" description="PAC" evidence="11">
    <location>
        <begin position="97"/>
        <end position="149"/>
    </location>
</feature>
<dbReference type="FunFam" id="3.30.565.10:FF:000006">
    <property type="entry name" value="Sensor histidine kinase WalK"/>
    <property type="match status" value="1"/>
</dbReference>
<dbReference type="EMBL" id="CP036274">
    <property type="protein sequence ID" value="QDU28292.1"/>
    <property type="molecule type" value="Genomic_DNA"/>
</dbReference>
<keyword evidence="13" id="KW-1185">Reference proteome</keyword>
<dbReference type="NCBIfam" id="TIGR00229">
    <property type="entry name" value="sensory_box"/>
    <property type="match status" value="3"/>
</dbReference>
<dbReference type="Pfam" id="PF08447">
    <property type="entry name" value="PAS_3"/>
    <property type="match status" value="1"/>
</dbReference>
<dbReference type="InterPro" id="IPR001789">
    <property type="entry name" value="Sig_transdc_resp-reg_receiver"/>
</dbReference>
<dbReference type="SUPFAM" id="SSF52172">
    <property type="entry name" value="CheY-like"/>
    <property type="match status" value="1"/>
</dbReference>
<evidence type="ECO:0000256" key="5">
    <source>
        <dbReference type="ARBA" id="ARBA00022777"/>
    </source>
</evidence>
<dbReference type="InterPro" id="IPR003594">
    <property type="entry name" value="HATPase_dom"/>
</dbReference>
<dbReference type="PANTHER" id="PTHR43047:SF72">
    <property type="entry name" value="OSMOSENSING HISTIDINE PROTEIN KINASE SLN1"/>
    <property type="match status" value="1"/>
</dbReference>
<dbReference type="EC" id="2.7.13.3" evidence="2"/>
<evidence type="ECO:0000259" key="11">
    <source>
        <dbReference type="PROSITE" id="PS50113"/>
    </source>
</evidence>
<feature type="modified residue" description="4-aspartylphosphate" evidence="6">
    <location>
        <position position="708"/>
    </location>
</feature>
<dbReference type="InterPro" id="IPR035965">
    <property type="entry name" value="PAS-like_dom_sf"/>
</dbReference>
<feature type="domain" description="Response regulatory" evidence="9">
    <location>
        <begin position="659"/>
        <end position="775"/>
    </location>
</feature>
<evidence type="ECO:0000256" key="1">
    <source>
        <dbReference type="ARBA" id="ARBA00000085"/>
    </source>
</evidence>
<dbReference type="Gene3D" id="3.30.450.20">
    <property type="entry name" value="PAS domain"/>
    <property type="match status" value="3"/>
</dbReference>
<dbReference type="Pfam" id="PF00072">
    <property type="entry name" value="Response_reg"/>
    <property type="match status" value="1"/>
</dbReference>
<dbReference type="InterPro" id="IPR001610">
    <property type="entry name" value="PAC"/>
</dbReference>
<dbReference type="PROSITE" id="PS50113">
    <property type="entry name" value="PAC"/>
    <property type="match status" value="3"/>
</dbReference>
<dbReference type="InterPro" id="IPR004358">
    <property type="entry name" value="Sig_transdc_His_kin-like_C"/>
</dbReference>
<sequence length="777" mass="85793">MTGSFPAKASESLPANHGPVDALRRSEERHRALLTATSDVVFRMSADWSQMQPLDGRDFVTSNAEPIANWLDLNVPAFEHARVKEAIKTAIAAKETFELEHQVKRVDGSLGWTFSRAIPILDADGNIVEWFGTASDVTRRKRAEEELRDIRSRMEAALDAGAIGTWSWEVQADRFYGDASLARMFAVAPGDVAGGNISRIMETIHPDDQPRVQKLIERVLQSGDRYEASYRVAQPGGLWKWVTARGKVERDAKGHPVRFPGVVIDVTDWKRTEDDLARVTSESQRRKRLYETILSNTPDLAYVFDLEHRFAYANEGLLKMWGRSWDESIGKTCLEIGYEPWHAAMHDREIDEVVATRRAVRGEVPFNGTFGRRIYDYILVPVFGTNGEVEAVAGTTRDVTERKEAEEALRDADRKKDDFLALLAHELRNPLAPIRNGLQLMRLAEGDAATIASAREMMDRQLSHMVRLIDDLLDVSRITRNKMELRPSRVTLAEVVASAVEATGPTIKEAGHQLTVLLPPEDIVLDADLTRLAQVFANLLANSAKYTHRGGTISLSALRVGGEAIITVQDTGIGIPANALPTIFDMFSQVDRSIERSKGGLGIGLALVKGLVEMHGGSVTAESTEGQGSTFTVRLPIAETAAPLSPAELAQAARDPQRRVLVVDDNRDGALSMSMMLRCLGNLVTTAHDGLEAIEAASAFRPEVILMDIGLPRLNGLDATRQIREQPWGRSMTIIALTGWGQENDRAESRKAGCDGHLVKPVNLADLEKLMAELCRR</sequence>
<dbReference type="GO" id="GO:0005886">
    <property type="term" value="C:plasma membrane"/>
    <property type="evidence" value="ECO:0007669"/>
    <property type="project" value="TreeGrafter"/>
</dbReference>
<keyword evidence="5 12" id="KW-0418">Kinase</keyword>
<dbReference type="SMART" id="SM00387">
    <property type="entry name" value="HATPase_c"/>
    <property type="match status" value="1"/>
</dbReference>
<dbReference type="InterPro" id="IPR013655">
    <property type="entry name" value="PAS_fold_3"/>
</dbReference>
<dbReference type="PROSITE" id="PS50109">
    <property type="entry name" value="HIS_KIN"/>
    <property type="match status" value="1"/>
</dbReference>
<organism evidence="12 13">
    <name type="scientific">Anatilimnocola aggregata</name>
    <dbReference type="NCBI Taxonomy" id="2528021"/>
    <lineage>
        <taxon>Bacteria</taxon>
        <taxon>Pseudomonadati</taxon>
        <taxon>Planctomycetota</taxon>
        <taxon>Planctomycetia</taxon>
        <taxon>Pirellulales</taxon>
        <taxon>Pirellulaceae</taxon>
        <taxon>Anatilimnocola</taxon>
    </lineage>
</organism>
<dbReference type="InterPro" id="IPR000014">
    <property type="entry name" value="PAS"/>
</dbReference>